<dbReference type="Proteomes" id="UP000251088">
    <property type="component" value="Unassembled WGS sequence"/>
</dbReference>
<dbReference type="InterPro" id="IPR020887">
    <property type="entry name" value="UPF0509"/>
</dbReference>
<evidence type="ECO:0000256" key="1">
    <source>
        <dbReference type="ARBA" id="ARBA00008701"/>
    </source>
</evidence>
<feature type="domain" description="S1 motif" evidence="3">
    <location>
        <begin position="55"/>
        <end position="132"/>
    </location>
</feature>
<dbReference type="EMBL" id="UAWN01000008">
    <property type="protein sequence ID" value="SQC13909.1"/>
    <property type="molecule type" value="Genomic_DNA"/>
</dbReference>
<dbReference type="AlphaFoldDB" id="A0A2X3ENV2"/>
<dbReference type="FunFam" id="2.40.50.140:FF:000081">
    <property type="entry name" value="Exoribonuclease 2"/>
    <property type="match status" value="1"/>
</dbReference>
<reference evidence="4 5" key="1">
    <citation type="submission" date="2018-06" db="EMBL/GenBank/DDBJ databases">
        <authorList>
            <consortium name="Pathogen Informatics"/>
            <person name="Doyle S."/>
        </authorList>
    </citation>
    <scope>NUCLEOTIDE SEQUENCE [LARGE SCALE GENOMIC DNA]</scope>
    <source>
        <strain evidence="4 5">NCTC9128</strain>
    </source>
</reference>
<proteinExistence type="inferred from homology"/>
<dbReference type="GO" id="GO:0016787">
    <property type="term" value="F:hydrolase activity"/>
    <property type="evidence" value="ECO:0007669"/>
    <property type="project" value="UniProtKB-KW"/>
</dbReference>
<keyword evidence="4" id="KW-0378">Hydrolase</keyword>
<dbReference type="Gene3D" id="2.40.50.140">
    <property type="entry name" value="Nucleic acid-binding proteins"/>
    <property type="match status" value="1"/>
</dbReference>
<evidence type="ECO:0000259" key="3">
    <source>
        <dbReference type="Pfam" id="PF00575"/>
    </source>
</evidence>
<protein>
    <recommendedName>
        <fullName evidence="2">UPF0509 protein NCTC9128_01989</fullName>
    </recommendedName>
</protein>
<organism evidence="4 5">
    <name type="scientific">Klebsiella pneumoniae</name>
    <dbReference type="NCBI Taxonomy" id="573"/>
    <lineage>
        <taxon>Bacteria</taxon>
        <taxon>Pseudomonadati</taxon>
        <taxon>Pseudomonadota</taxon>
        <taxon>Gammaproteobacteria</taxon>
        <taxon>Enterobacterales</taxon>
        <taxon>Enterobacteriaceae</taxon>
        <taxon>Klebsiella/Raoultella group</taxon>
        <taxon>Klebsiella</taxon>
        <taxon>Klebsiella pneumoniae complex</taxon>
    </lineage>
</organism>
<gene>
    <name evidence="4" type="primary">rnb_1</name>
    <name evidence="4" type="ORF">NCTC9128_01989</name>
</gene>
<comment type="similarity">
    <text evidence="1 2">Belongs to the UPF0509 family.</text>
</comment>
<accession>A0A2X3ENV2</accession>
<dbReference type="Pfam" id="PF00575">
    <property type="entry name" value="S1"/>
    <property type="match status" value="1"/>
</dbReference>
<dbReference type="InterPro" id="IPR003029">
    <property type="entry name" value="S1_domain"/>
</dbReference>
<dbReference type="GO" id="GO:0003676">
    <property type="term" value="F:nucleic acid binding"/>
    <property type="evidence" value="ECO:0007669"/>
    <property type="project" value="InterPro"/>
</dbReference>
<sequence length="253" mass="28497">MINHRLLKAIIKGETIARPQDEATVQMAERRRLNRMAERDVADWLYARFLNDKAGTDTRFAAEIIDVSRGGMRVRLVDNGAVAFIPAPFLHAVRDELVCSQENGTVQIKGEVVYKVTDVIDVTIAEVRMETRSIIARPAVWTPLHSGSCGNRCLFPLYPAISVAPIKVVRFFRFSFSFIFSIIDFIRFCYQDNAMSDVNAHLLAQRIDTVLDILVAGDYHSAIHNLEILKAELLALAADDAEQQNQPKAPWEI</sequence>
<evidence type="ECO:0000313" key="4">
    <source>
        <dbReference type="EMBL" id="SQC13909.1"/>
    </source>
</evidence>
<dbReference type="SUPFAM" id="SSF50249">
    <property type="entry name" value="Nucleic acid-binding proteins"/>
    <property type="match status" value="2"/>
</dbReference>
<dbReference type="NCBIfam" id="NF010179">
    <property type="entry name" value="PRK13658.1"/>
    <property type="match status" value="1"/>
</dbReference>
<name>A0A2X3ENV2_KLEPN</name>
<dbReference type="HAMAP" id="MF_01641">
    <property type="entry name" value="UPF0509"/>
    <property type="match status" value="1"/>
</dbReference>
<dbReference type="InterPro" id="IPR012340">
    <property type="entry name" value="NA-bd_OB-fold"/>
</dbReference>
<evidence type="ECO:0000313" key="5">
    <source>
        <dbReference type="Proteomes" id="UP000251088"/>
    </source>
</evidence>
<dbReference type="Pfam" id="PF23675">
    <property type="entry name" value="YciZ"/>
    <property type="match status" value="1"/>
</dbReference>
<evidence type="ECO:0000256" key="2">
    <source>
        <dbReference type="HAMAP-Rule" id="MF_01641"/>
    </source>
</evidence>